<comment type="subcellular location">
    <subcellularLocation>
        <location evidence="1">Nucleus</location>
    </subcellularLocation>
</comment>
<keyword evidence="3" id="KW-0677">Repeat</keyword>
<evidence type="ECO:0000256" key="7">
    <source>
        <dbReference type="PROSITE-ProRule" id="PRU00042"/>
    </source>
</evidence>
<dbReference type="FunFam" id="3.30.160.60:FF:000925">
    <property type="entry name" value="Zinc finger protein 668"/>
    <property type="match status" value="1"/>
</dbReference>
<dbReference type="EMBL" id="UZAJ01017114">
    <property type="protein sequence ID" value="VDO78199.1"/>
    <property type="molecule type" value="Genomic_DNA"/>
</dbReference>
<dbReference type="SUPFAM" id="SSF57667">
    <property type="entry name" value="beta-beta-alpha zinc fingers"/>
    <property type="match status" value="1"/>
</dbReference>
<sequence>MHVKLPYQCNLCTRSFSRFEHLQVHQQIHTVKQLYMCNLCNRSFDQREQLRRHLSVHNFINLHAT</sequence>
<keyword evidence="2" id="KW-0479">Metal-binding</keyword>
<evidence type="ECO:0000256" key="5">
    <source>
        <dbReference type="ARBA" id="ARBA00022833"/>
    </source>
</evidence>
<dbReference type="PANTHER" id="PTHR23226">
    <property type="entry name" value="ZINC FINGER AND SCAN DOMAIN-CONTAINING"/>
    <property type="match status" value="1"/>
</dbReference>
<dbReference type="GO" id="GO:0005634">
    <property type="term" value="C:nucleus"/>
    <property type="evidence" value="ECO:0007669"/>
    <property type="project" value="UniProtKB-SubCell"/>
</dbReference>
<dbReference type="GO" id="GO:0000981">
    <property type="term" value="F:DNA-binding transcription factor activity, RNA polymerase II-specific"/>
    <property type="evidence" value="ECO:0007669"/>
    <property type="project" value="TreeGrafter"/>
</dbReference>
<dbReference type="SMART" id="SM00355">
    <property type="entry name" value="ZnF_C2H2"/>
    <property type="match status" value="2"/>
</dbReference>
<gene>
    <name evidence="9" type="ORF">OFLC_LOCUS11653</name>
</gene>
<dbReference type="WBParaSite" id="OFLC_0001165201-mRNA-1">
    <property type="protein sequence ID" value="OFLC_0001165201-mRNA-1"/>
    <property type="gene ID" value="OFLC_0001165201"/>
</dbReference>
<name>A0A183HVZ0_9BILA</name>
<evidence type="ECO:0000256" key="6">
    <source>
        <dbReference type="ARBA" id="ARBA00023242"/>
    </source>
</evidence>
<evidence type="ECO:0000256" key="4">
    <source>
        <dbReference type="ARBA" id="ARBA00022771"/>
    </source>
</evidence>
<organism evidence="11">
    <name type="scientific">Onchocerca flexuosa</name>
    <dbReference type="NCBI Taxonomy" id="387005"/>
    <lineage>
        <taxon>Eukaryota</taxon>
        <taxon>Metazoa</taxon>
        <taxon>Ecdysozoa</taxon>
        <taxon>Nematoda</taxon>
        <taxon>Chromadorea</taxon>
        <taxon>Rhabditida</taxon>
        <taxon>Spirurina</taxon>
        <taxon>Spiruromorpha</taxon>
        <taxon>Filarioidea</taxon>
        <taxon>Onchocercidae</taxon>
        <taxon>Onchocerca</taxon>
    </lineage>
</organism>
<dbReference type="STRING" id="387005.A0A183HVZ0"/>
<dbReference type="InterPro" id="IPR013087">
    <property type="entry name" value="Znf_C2H2_type"/>
</dbReference>
<feature type="domain" description="C2H2-type" evidence="8">
    <location>
        <begin position="35"/>
        <end position="57"/>
    </location>
</feature>
<evidence type="ECO:0000313" key="9">
    <source>
        <dbReference type="EMBL" id="VDO78199.1"/>
    </source>
</evidence>
<dbReference type="Pfam" id="PF00096">
    <property type="entry name" value="zf-C2H2"/>
    <property type="match status" value="2"/>
</dbReference>
<dbReference type="InterPro" id="IPR036236">
    <property type="entry name" value="Znf_C2H2_sf"/>
</dbReference>
<evidence type="ECO:0000256" key="2">
    <source>
        <dbReference type="ARBA" id="ARBA00022723"/>
    </source>
</evidence>
<proteinExistence type="predicted"/>
<dbReference type="GO" id="GO:0008270">
    <property type="term" value="F:zinc ion binding"/>
    <property type="evidence" value="ECO:0007669"/>
    <property type="project" value="UniProtKB-KW"/>
</dbReference>
<feature type="domain" description="C2H2-type" evidence="8">
    <location>
        <begin position="7"/>
        <end position="34"/>
    </location>
</feature>
<keyword evidence="6" id="KW-0539">Nucleus</keyword>
<keyword evidence="4 7" id="KW-0863">Zinc-finger</keyword>
<evidence type="ECO:0000313" key="10">
    <source>
        <dbReference type="Proteomes" id="UP000267606"/>
    </source>
</evidence>
<dbReference type="PANTHER" id="PTHR23226:SF416">
    <property type="entry name" value="FI01424P"/>
    <property type="match status" value="1"/>
</dbReference>
<evidence type="ECO:0000259" key="8">
    <source>
        <dbReference type="PROSITE" id="PS50157"/>
    </source>
</evidence>
<evidence type="ECO:0000256" key="3">
    <source>
        <dbReference type="ARBA" id="ARBA00022737"/>
    </source>
</evidence>
<dbReference type="Proteomes" id="UP000267606">
    <property type="component" value="Unassembled WGS sequence"/>
</dbReference>
<evidence type="ECO:0000313" key="11">
    <source>
        <dbReference type="WBParaSite" id="OFLC_0001165201-mRNA-1"/>
    </source>
</evidence>
<accession>A0A183HVZ0</accession>
<keyword evidence="5" id="KW-0862">Zinc</keyword>
<dbReference type="AlphaFoldDB" id="A0A183HVZ0"/>
<protein>
    <submittedName>
        <fullName evidence="11">Zinc finger, C2H2 type</fullName>
    </submittedName>
</protein>
<evidence type="ECO:0000256" key="1">
    <source>
        <dbReference type="ARBA" id="ARBA00004123"/>
    </source>
</evidence>
<dbReference type="PROSITE" id="PS50157">
    <property type="entry name" value="ZINC_FINGER_C2H2_2"/>
    <property type="match status" value="2"/>
</dbReference>
<dbReference type="GO" id="GO:0000978">
    <property type="term" value="F:RNA polymerase II cis-regulatory region sequence-specific DNA binding"/>
    <property type="evidence" value="ECO:0007669"/>
    <property type="project" value="TreeGrafter"/>
</dbReference>
<reference evidence="9 10" key="2">
    <citation type="submission" date="2018-11" db="EMBL/GenBank/DDBJ databases">
        <authorList>
            <consortium name="Pathogen Informatics"/>
        </authorList>
    </citation>
    <scope>NUCLEOTIDE SEQUENCE [LARGE SCALE GENOMIC DNA]</scope>
</reference>
<dbReference type="Gene3D" id="3.30.160.60">
    <property type="entry name" value="Classic Zinc Finger"/>
    <property type="match status" value="2"/>
</dbReference>
<keyword evidence="10" id="KW-1185">Reference proteome</keyword>
<dbReference type="FunFam" id="3.30.160.60:FF:000340">
    <property type="entry name" value="zinc finger protein 473 isoform X1"/>
    <property type="match status" value="1"/>
</dbReference>
<reference evidence="11" key="1">
    <citation type="submission" date="2016-06" db="UniProtKB">
        <authorList>
            <consortium name="WormBaseParasite"/>
        </authorList>
    </citation>
    <scope>IDENTIFICATION</scope>
</reference>
<dbReference type="PROSITE" id="PS00028">
    <property type="entry name" value="ZINC_FINGER_C2H2_1"/>
    <property type="match status" value="2"/>
</dbReference>